<organism evidence="14 15">
    <name type="scientific">Bordetella pseudohinzii</name>
    <dbReference type="NCBI Taxonomy" id="1331258"/>
    <lineage>
        <taxon>Bacteria</taxon>
        <taxon>Pseudomonadati</taxon>
        <taxon>Pseudomonadota</taxon>
        <taxon>Betaproteobacteria</taxon>
        <taxon>Burkholderiales</taxon>
        <taxon>Alcaligenaceae</taxon>
        <taxon>Bordetella</taxon>
    </lineage>
</organism>
<evidence type="ECO:0000256" key="10">
    <source>
        <dbReference type="ARBA" id="ARBA00023136"/>
    </source>
</evidence>
<dbReference type="InterPro" id="IPR036640">
    <property type="entry name" value="ABC1_TM_sf"/>
</dbReference>
<keyword evidence="2" id="KW-0813">Transport</keyword>
<dbReference type="EC" id="3.6.3.-" evidence="14"/>
<sequence length="591" mass="64331">MTSGVRDATAGNEPVKAVLWQRIYSRVGSYWKGLLLAVLLMAGAAATQPTLAVIMKPLIDGGFAGDKPQYIWSVPLAVVGLIFIRGVCNFFSDYLLAWVANNVLLGIRRDMFERLLGLPDADFKRGDTGRLLNRFTIDAGNVTGYATDVITVLVRETLVVISLICVLLYMSWLLTVIILVVMPVSVWIARSFARRLRRINRETVNMNAELTRVVSEGIDGQRVIKLFDGYEAERGRFAYVNARLRRFAMRTAVADAALTPLTQVCIAVAVAAVIAVALGQANAGALTAGAFAAFMSALAQIFDPIKRLTNLASKMQKMLVSAESVFTLVDQLPEVDDGQRQLPEPVRGKIEFRQVGHRFPDAERDTVAGVSFTVEPGQTVALVGRSGSGKTTLVNMLPRFVLPTEGSILVDDVPINEVQLRSLRSHLSLVSQDVVLFDDTIAANVGYGALGKADDQRVRDALAAANLLEFVDGLPKGMHTPVGENAARLSGGQRQRLAIARALIKNAPILILDEATSALDNESERQVQSSLERLMRGRTTLVIAHRLSTVQNADRIIVLDAGRIVEQGPHAELLAAGGLYATLYNMQFRED</sequence>
<dbReference type="RefSeq" id="WP_109842447.1">
    <property type="nucleotide sequence ID" value="NZ_CAJGUP010000065.1"/>
</dbReference>
<dbReference type="PROSITE" id="PS00211">
    <property type="entry name" value="ABC_TRANSPORTER_1"/>
    <property type="match status" value="1"/>
</dbReference>
<dbReference type="InterPro" id="IPR003439">
    <property type="entry name" value="ABC_transporter-like_ATP-bd"/>
</dbReference>
<feature type="transmembrane region" description="Helical" evidence="11">
    <location>
        <begin position="70"/>
        <end position="92"/>
    </location>
</feature>
<dbReference type="EMBL" id="CYTV01000002">
    <property type="protein sequence ID" value="CUI54659.1"/>
    <property type="molecule type" value="Genomic_DNA"/>
</dbReference>
<evidence type="ECO:0000313" key="14">
    <source>
        <dbReference type="EMBL" id="CUI54659.1"/>
    </source>
</evidence>
<evidence type="ECO:0000313" key="15">
    <source>
        <dbReference type="Proteomes" id="UP000053096"/>
    </source>
</evidence>
<dbReference type="Pfam" id="PF00664">
    <property type="entry name" value="ABC_membrane"/>
    <property type="match status" value="1"/>
</dbReference>
<keyword evidence="5" id="KW-0547">Nucleotide-binding</keyword>
<dbReference type="GO" id="GO:0034040">
    <property type="term" value="F:ATPase-coupled lipid transmembrane transporter activity"/>
    <property type="evidence" value="ECO:0007669"/>
    <property type="project" value="InterPro"/>
</dbReference>
<keyword evidence="9" id="KW-0445">Lipid transport</keyword>
<evidence type="ECO:0000256" key="3">
    <source>
        <dbReference type="ARBA" id="ARBA00022475"/>
    </source>
</evidence>
<dbReference type="GO" id="GO:0005886">
    <property type="term" value="C:plasma membrane"/>
    <property type="evidence" value="ECO:0007669"/>
    <property type="project" value="UniProtKB-SubCell"/>
</dbReference>
<evidence type="ECO:0000256" key="8">
    <source>
        <dbReference type="ARBA" id="ARBA00022989"/>
    </source>
</evidence>
<feature type="transmembrane region" description="Helical" evidence="11">
    <location>
        <begin position="34"/>
        <end position="58"/>
    </location>
</feature>
<dbReference type="InterPro" id="IPR017871">
    <property type="entry name" value="ABC_transporter-like_CS"/>
</dbReference>
<feature type="transmembrane region" description="Helical" evidence="11">
    <location>
        <begin position="252"/>
        <end position="277"/>
    </location>
</feature>
<dbReference type="AlphaFoldDB" id="A0A0M7DK83"/>
<feature type="domain" description="ABC transmembrane type-1" evidence="13">
    <location>
        <begin position="35"/>
        <end position="317"/>
    </location>
</feature>
<evidence type="ECO:0000256" key="7">
    <source>
        <dbReference type="ARBA" id="ARBA00022967"/>
    </source>
</evidence>
<feature type="transmembrane region" description="Helical" evidence="11">
    <location>
        <begin position="283"/>
        <end position="302"/>
    </location>
</feature>
<comment type="subcellular location">
    <subcellularLocation>
        <location evidence="1">Cell membrane</location>
        <topology evidence="1">Multi-pass membrane protein</topology>
    </subcellularLocation>
</comment>
<dbReference type="CDD" id="cd18552">
    <property type="entry name" value="ABC_6TM_MsbA_like"/>
    <property type="match status" value="1"/>
</dbReference>
<dbReference type="InterPro" id="IPR011917">
    <property type="entry name" value="ABC_transpr_lipidA"/>
</dbReference>
<dbReference type="GO" id="GO:0015421">
    <property type="term" value="F:ABC-type oligopeptide transporter activity"/>
    <property type="evidence" value="ECO:0007669"/>
    <property type="project" value="TreeGrafter"/>
</dbReference>
<dbReference type="SMART" id="SM00382">
    <property type="entry name" value="AAA"/>
    <property type="match status" value="1"/>
</dbReference>
<evidence type="ECO:0000256" key="4">
    <source>
        <dbReference type="ARBA" id="ARBA00022692"/>
    </source>
</evidence>
<dbReference type="PANTHER" id="PTHR43394:SF1">
    <property type="entry name" value="ATP-BINDING CASSETTE SUB-FAMILY B MEMBER 10, MITOCHONDRIAL"/>
    <property type="match status" value="1"/>
</dbReference>
<evidence type="ECO:0000259" key="12">
    <source>
        <dbReference type="PROSITE" id="PS50893"/>
    </source>
</evidence>
<feature type="transmembrane region" description="Helical" evidence="11">
    <location>
        <begin position="158"/>
        <end position="189"/>
    </location>
</feature>
<evidence type="ECO:0000256" key="5">
    <source>
        <dbReference type="ARBA" id="ARBA00022741"/>
    </source>
</evidence>
<dbReference type="Pfam" id="PF00005">
    <property type="entry name" value="ABC_tran"/>
    <property type="match status" value="1"/>
</dbReference>
<feature type="domain" description="ABC transporter" evidence="12">
    <location>
        <begin position="350"/>
        <end position="586"/>
    </location>
</feature>
<dbReference type="PROSITE" id="PS50893">
    <property type="entry name" value="ABC_TRANSPORTER_2"/>
    <property type="match status" value="1"/>
</dbReference>
<dbReference type="SUPFAM" id="SSF52540">
    <property type="entry name" value="P-loop containing nucleoside triphosphate hydrolases"/>
    <property type="match status" value="1"/>
</dbReference>
<proteinExistence type="predicted"/>
<protein>
    <submittedName>
        <fullName evidence="14">Lipid A export ATP-binding/permease protein MsbA</fullName>
        <ecNumber evidence="14">3.6.3.-</ecNumber>
    </submittedName>
</protein>
<keyword evidence="8 11" id="KW-1133">Transmembrane helix</keyword>
<evidence type="ECO:0000256" key="2">
    <source>
        <dbReference type="ARBA" id="ARBA00022448"/>
    </source>
</evidence>
<evidence type="ECO:0000259" key="13">
    <source>
        <dbReference type="PROSITE" id="PS50929"/>
    </source>
</evidence>
<keyword evidence="6 14" id="KW-0067">ATP-binding</keyword>
<evidence type="ECO:0000256" key="1">
    <source>
        <dbReference type="ARBA" id="ARBA00004651"/>
    </source>
</evidence>
<dbReference type="SUPFAM" id="SSF90123">
    <property type="entry name" value="ABC transporter transmembrane region"/>
    <property type="match status" value="1"/>
</dbReference>
<dbReference type="PANTHER" id="PTHR43394">
    <property type="entry name" value="ATP-DEPENDENT PERMEASE MDL1, MITOCHONDRIAL"/>
    <property type="match status" value="1"/>
</dbReference>
<keyword evidence="14" id="KW-0378">Hydrolase</keyword>
<dbReference type="Gene3D" id="1.20.1560.10">
    <property type="entry name" value="ABC transporter type 1, transmembrane domain"/>
    <property type="match status" value="1"/>
</dbReference>
<dbReference type="PROSITE" id="PS50929">
    <property type="entry name" value="ABC_TM1F"/>
    <property type="match status" value="1"/>
</dbReference>
<evidence type="ECO:0000256" key="6">
    <source>
        <dbReference type="ARBA" id="ARBA00022840"/>
    </source>
</evidence>
<evidence type="ECO:0000256" key="11">
    <source>
        <dbReference type="SAM" id="Phobius"/>
    </source>
</evidence>
<dbReference type="InterPro" id="IPR003593">
    <property type="entry name" value="AAA+_ATPase"/>
</dbReference>
<dbReference type="FunFam" id="3.40.50.300:FF:000221">
    <property type="entry name" value="Multidrug ABC transporter ATP-binding protein"/>
    <property type="match status" value="1"/>
</dbReference>
<dbReference type="OrthoDB" id="8554730at2"/>
<dbReference type="InterPro" id="IPR011527">
    <property type="entry name" value="ABC1_TM_dom"/>
</dbReference>
<dbReference type="Proteomes" id="UP000053096">
    <property type="component" value="Unassembled WGS sequence"/>
</dbReference>
<keyword evidence="10 11" id="KW-0472">Membrane</keyword>
<keyword evidence="7" id="KW-1278">Translocase</keyword>
<accession>A0A0M7DK83</accession>
<keyword evidence="4 11" id="KW-0812">Transmembrane</keyword>
<reference evidence="14 15" key="1">
    <citation type="submission" date="2015-09" db="EMBL/GenBank/DDBJ databases">
        <authorList>
            <person name="Jackson K.R."/>
            <person name="Lunt B.L."/>
            <person name="Fisher J.N.B."/>
            <person name="Gardner A.V."/>
            <person name="Bailey M.E."/>
            <person name="Deus L.M."/>
            <person name="Earl A.S."/>
            <person name="Gibby P.D."/>
            <person name="Hartmann K.A."/>
            <person name="Liu J.E."/>
            <person name="Manci A.M."/>
            <person name="Nielsen D.A."/>
            <person name="Solomon M.B."/>
            <person name="Breakwell D.P."/>
            <person name="Burnett S.H."/>
            <person name="Grose J.H."/>
        </authorList>
    </citation>
    <scope>NUCLEOTIDE SEQUENCE [LARGE SCALE GENOMIC DNA]</scope>
    <source>
        <strain evidence="14 15">2789STDY5608636</strain>
    </source>
</reference>
<gene>
    <name evidence="14" type="primary">msbA</name>
    <name evidence="14" type="ORF">ERS370011_01090</name>
</gene>
<evidence type="ECO:0000256" key="9">
    <source>
        <dbReference type="ARBA" id="ARBA00023055"/>
    </source>
</evidence>
<name>A0A0M7DK83_9BORD</name>
<dbReference type="GO" id="GO:0016887">
    <property type="term" value="F:ATP hydrolysis activity"/>
    <property type="evidence" value="ECO:0007669"/>
    <property type="project" value="InterPro"/>
</dbReference>
<dbReference type="InterPro" id="IPR039421">
    <property type="entry name" value="Type_1_exporter"/>
</dbReference>
<keyword evidence="3" id="KW-1003">Cell membrane</keyword>
<dbReference type="GO" id="GO:0005524">
    <property type="term" value="F:ATP binding"/>
    <property type="evidence" value="ECO:0007669"/>
    <property type="project" value="UniProtKB-KW"/>
</dbReference>
<dbReference type="Gene3D" id="3.40.50.300">
    <property type="entry name" value="P-loop containing nucleotide triphosphate hydrolases"/>
    <property type="match status" value="1"/>
</dbReference>
<dbReference type="InterPro" id="IPR027417">
    <property type="entry name" value="P-loop_NTPase"/>
</dbReference>
<dbReference type="NCBIfam" id="TIGR02203">
    <property type="entry name" value="MsbA_lipidA"/>
    <property type="match status" value="1"/>
</dbReference>